<evidence type="ECO:0000313" key="2">
    <source>
        <dbReference type="Proteomes" id="UP000229497"/>
    </source>
</evidence>
<reference evidence="1 2" key="1">
    <citation type="submission" date="2017-09" db="EMBL/GenBank/DDBJ databases">
        <title>Depth-based differentiation of microbial function through sediment-hosted aquifers and enrichment of novel symbionts in the deep terrestrial subsurface.</title>
        <authorList>
            <person name="Probst A.J."/>
            <person name="Ladd B."/>
            <person name="Jarett J.K."/>
            <person name="Geller-Mcgrath D.E."/>
            <person name="Sieber C.M."/>
            <person name="Emerson J.B."/>
            <person name="Anantharaman K."/>
            <person name="Thomas B.C."/>
            <person name="Malmstrom R."/>
            <person name="Stieglmeier M."/>
            <person name="Klingl A."/>
            <person name="Woyke T."/>
            <person name="Ryan C.M."/>
            <person name="Banfield J.F."/>
        </authorList>
    </citation>
    <scope>NUCLEOTIDE SEQUENCE [LARGE SCALE GENOMIC DNA]</scope>
    <source>
        <strain evidence="1">CG11_big_fil_rev_8_21_14_0_20_37_16</strain>
    </source>
</reference>
<gene>
    <name evidence="1" type="ORF">COV87_02855</name>
</gene>
<organism evidence="1 2">
    <name type="scientific">Candidatus Roizmanbacteria bacterium CG11_big_fil_rev_8_21_14_0_20_37_16</name>
    <dbReference type="NCBI Taxonomy" id="1974857"/>
    <lineage>
        <taxon>Bacteria</taxon>
        <taxon>Candidatus Roizmaniibacteriota</taxon>
    </lineage>
</organism>
<evidence type="ECO:0000313" key="1">
    <source>
        <dbReference type="EMBL" id="PIQ71524.1"/>
    </source>
</evidence>
<accession>A0A2H0KMC0</accession>
<protein>
    <submittedName>
        <fullName evidence="1">Uncharacterized protein</fullName>
    </submittedName>
</protein>
<dbReference type="AlphaFoldDB" id="A0A2H0KMC0"/>
<dbReference type="Proteomes" id="UP000229497">
    <property type="component" value="Unassembled WGS sequence"/>
</dbReference>
<name>A0A2H0KMC0_9BACT</name>
<comment type="caution">
    <text evidence="1">The sequence shown here is derived from an EMBL/GenBank/DDBJ whole genome shotgun (WGS) entry which is preliminary data.</text>
</comment>
<sequence length="85" mass="10001">MTVNNIIKNKPYLAWYVKDPEKLSEESVLEHVLNYGNWGDVQLFIKIKGKDKTAELFKKTILGTRTNYPPAIRSYFSRYFNNKNV</sequence>
<proteinExistence type="predicted"/>
<dbReference type="EMBL" id="PCVK01000083">
    <property type="protein sequence ID" value="PIQ71524.1"/>
    <property type="molecule type" value="Genomic_DNA"/>
</dbReference>